<accession>A0AAN6GTP2</accession>
<keyword evidence="1" id="KW-0732">Signal</keyword>
<feature type="signal peptide" evidence="1">
    <location>
        <begin position="1"/>
        <end position="26"/>
    </location>
</feature>
<dbReference type="PANTHER" id="PTHR35560">
    <property type="entry name" value="BLL0132 PROTEIN"/>
    <property type="match status" value="1"/>
</dbReference>
<evidence type="ECO:0008006" key="4">
    <source>
        <dbReference type="Google" id="ProtNLM"/>
    </source>
</evidence>
<dbReference type="InterPro" id="IPR029058">
    <property type="entry name" value="AB_hydrolase_fold"/>
</dbReference>
<evidence type="ECO:0000313" key="2">
    <source>
        <dbReference type="EMBL" id="KAK0552651.1"/>
    </source>
</evidence>
<comment type="caution">
    <text evidence="2">The sequence shown here is derived from an EMBL/GenBank/DDBJ whole genome shotgun (WGS) entry which is preliminary data.</text>
</comment>
<sequence>MRLPTSALSPLFLCAFVFSTALLSAADSLQPAPANFQHHLIRRDAYNGKNEDGGISYGPLPVPSGSRFRNLTVGSNGEEMVTYWSKNLQDKDVRKAIIMFHGRQRDGGNYFTIANDALKSAIKDGVAGATPNTLVIAPQFLSKDRNPGQYSSRQIAFADVNQWQVGARATYPRNTPVDSFSAISHLLSFLADKSRFPNLNSVVLVGHGGGGQLMSRYAAMGSVPSTSRIHFRFVVGDPSTNLYFTTNRPLTSSFNAKGYNKDSCPLFNTYRYGYDKMAQYGPSVAASVSPKQHFRNFVSRDVVLLVGMEDTDPSGDQSCMALLTGGTARRDRNLMYWRYLNQLAGTNANLSKLPGKFSSKLPDWSQGTEFNARLVTVPNATHDPEVVFSSSAGRSVLFK</sequence>
<dbReference type="Gene3D" id="3.40.50.1820">
    <property type="entry name" value="alpha/beta hydrolase"/>
    <property type="match status" value="1"/>
</dbReference>
<evidence type="ECO:0000313" key="3">
    <source>
        <dbReference type="Proteomes" id="UP001176517"/>
    </source>
</evidence>
<dbReference type="AlphaFoldDB" id="A0AAN6GTP2"/>
<name>A0AAN6GTP2_9BASI</name>
<proteinExistence type="predicted"/>
<reference evidence="2" key="1">
    <citation type="journal article" date="2023" name="PhytoFront">
        <title>Draft Genome Resources of Seven Strains of Tilletia horrida, Causal Agent of Kernel Smut of Rice.</title>
        <authorList>
            <person name="Khanal S."/>
            <person name="Antony Babu S."/>
            <person name="Zhou X.G."/>
        </authorList>
    </citation>
    <scope>NUCLEOTIDE SEQUENCE</scope>
    <source>
        <strain evidence="2">TX6</strain>
    </source>
</reference>
<dbReference type="Proteomes" id="UP001176517">
    <property type="component" value="Unassembled WGS sequence"/>
</dbReference>
<protein>
    <recommendedName>
        <fullName evidence="4">AB hydrolase-1 domain-containing protein</fullName>
    </recommendedName>
</protein>
<organism evidence="2 3">
    <name type="scientific">Tilletia horrida</name>
    <dbReference type="NCBI Taxonomy" id="155126"/>
    <lineage>
        <taxon>Eukaryota</taxon>
        <taxon>Fungi</taxon>
        <taxon>Dikarya</taxon>
        <taxon>Basidiomycota</taxon>
        <taxon>Ustilaginomycotina</taxon>
        <taxon>Exobasidiomycetes</taxon>
        <taxon>Tilletiales</taxon>
        <taxon>Tilletiaceae</taxon>
        <taxon>Tilletia</taxon>
    </lineage>
</organism>
<gene>
    <name evidence="2" type="ORF">OC846_002828</name>
</gene>
<feature type="chain" id="PRO_5042828360" description="AB hydrolase-1 domain-containing protein" evidence="1">
    <location>
        <begin position="27"/>
        <end position="399"/>
    </location>
</feature>
<evidence type="ECO:0000256" key="1">
    <source>
        <dbReference type="SAM" id="SignalP"/>
    </source>
</evidence>
<dbReference type="EMBL" id="JAPDMZ010000060">
    <property type="protein sequence ID" value="KAK0552651.1"/>
    <property type="molecule type" value="Genomic_DNA"/>
</dbReference>
<keyword evidence="3" id="KW-1185">Reference proteome</keyword>
<dbReference type="PANTHER" id="PTHR35560:SF3">
    <property type="entry name" value="PEPTIDASE S9 PROLYL OLIGOPEPTIDASE CATALYTIC DOMAIN-CONTAINING PROTEIN"/>
    <property type="match status" value="1"/>
</dbReference>
<dbReference type="SUPFAM" id="SSF53474">
    <property type="entry name" value="alpha/beta-Hydrolases"/>
    <property type="match status" value="1"/>
</dbReference>